<name>A0A939QFS2_9MICO</name>
<dbReference type="Proteomes" id="UP000668403">
    <property type="component" value="Unassembled WGS sequence"/>
</dbReference>
<evidence type="ECO:0000256" key="6">
    <source>
        <dbReference type="SAM" id="MobiDB-lite"/>
    </source>
</evidence>
<dbReference type="GO" id="GO:0008097">
    <property type="term" value="F:5S rRNA binding"/>
    <property type="evidence" value="ECO:0007669"/>
    <property type="project" value="InterPro"/>
</dbReference>
<protein>
    <recommendedName>
        <fullName evidence="5">Large ribosomal subunit protein bL25</fullName>
    </recommendedName>
    <alternativeName>
        <fullName evidence="5">General stress protein CTC</fullName>
    </alternativeName>
</protein>
<dbReference type="NCBIfam" id="NF004131">
    <property type="entry name" value="PRK05618.2-1"/>
    <property type="match status" value="1"/>
</dbReference>
<comment type="subunit">
    <text evidence="5">Part of the 50S ribosomal subunit; part of the 5S rRNA/L5/L18/L25 subcomplex. Contacts the 5S rRNA. Binds to the 5S rRNA independently of L5 and L18.</text>
</comment>
<dbReference type="InterPro" id="IPR020930">
    <property type="entry name" value="Ribosomal_uL5_bac-type"/>
</dbReference>
<keyword evidence="2 5" id="KW-0694">RNA-binding</keyword>
<evidence type="ECO:0000256" key="1">
    <source>
        <dbReference type="ARBA" id="ARBA00022730"/>
    </source>
</evidence>
<sequence length="205" mass="21770">MSEQYDLDGAVRESFGKGAARKLRAAGQTPAVVYGHGTDPLHVSVNTHALGLIVRHANALIDLAVDGKKHLVLVKDVQKDPVRQIIEHVDLVVVRRGEKVEVEVPVHVTGEPFAGTNALQELTGLTLSVPATSIPDALETSVEGFEEGTQVLAGQIELPKGAELIDDPEQLVVHIVVPRAAVAEEDEEGAAAEEAESTSEESDSE</sequence>
<dbReference type="RefSeq" id="WP_208237490.1">
    <property type="nucleotide sequence ID" value="NZ_BAAAQU010000001.1"/>
</dbReference>
<dbReference type="GO" id="GO:0022625">
    <property type="term" value="C:cytosolic large ribosomal subunit"/>
    <property type="evidence" value="ECO:0007669"/>
    <property type="project" value="TreeGrafter"/>
</dbReference>
<accession>A0A939QFS2</accession>
<feature type="domain" description="Large ribosomal subunit protein bL25 beta" evidence="8">
    <location>
        <begin position="99"/>
        <end position="179"/>
    </location>
</feature>
<dbReference type="Gene3D" id="2.170.120.20">
    <property type="entry name" value="Ribosomal protein L25, beta domain"/>
    <property type="match status" value="1"/>
</dbReference>
<keyword evidence="1 5" id="KW-0699">rRNA-binding</keyword>
<evidence type="ECO:0000259" key="7">
    <source>
        <dbReference type="Pfam" id="PF01386"/>
    </source>
</evidence>
<dbReference type="GO" id="GO:0003735">
    <property type="term" value="F:structural constituent of ribosome"/>
    <property type="evidence" value="ECO:0007669"/>
    <property type="project" value="InterPro"/>
</dbReference>
<keyword evidence="3 5" id="KW-0689">Ribosomal protein</keyword>
<evidence type="ECO:0000259" key="8">
    <source>
        <dbReference type="Pfam" id="PF14693"/>
    </source>
</evidence>
<reference evidence="9" key="1">
    <citation type="submission" date="2021-03" db="EMBL/GenBank/DDBJ databases">
        <title>Leucobacter chromiisoli sp. nov., isolated from chromium-containing soil of chemical plant.</title>
        <authorList>
            <person name="Xu Z."/>
        </authorList>
    </citation>
    <scope>NUCLEOTIDE SEQUENCE</scope>
    <source>
        <strain evidence="9">K 70/01</strain>
    </source>
</reference>
<gene>
    <name evidence="5" type="primary">rplY</name>
    <name evidence="5" type="synonym">ctc</name>
    <name evidence="9" type="ORF">J4H85_04970</name>
</gene>
<dbReference type="EMBL" id="JAGFBF010000002">
    <property type="protein sequence ID" value="MBO2989348.1"/>
    <property type="molecule type" value="Genomic_DNA"/>
</dbReference>
<dbReference type="InterPro" id="IPR020056">
    <property type="entry name" value="Rbsml_bL25/Gln-tRNA_synth_N"/>
</dbReference>
<keyword evidence="4 5" id="KW-0687">Ribonucleoprotein</keyword>
<dbReference type="HAMAP" id="MF_01334">
    <property type="entry name" value="Ribosomal_bL25_CTC"/>
    <property type="match status" value="1"/>
</dbReference>
<feature type="domain" description="Large ribosomal subunit protein bL25 L25" evidence="7">
    <location>
        <begin position="8"/>
        <end position="91"/>
    </location>
</feature>
<comment type="caution">
    <text evidence="9">The sequence shown here is derived from an EMBL/GenBank/DDBJ whole genome shotgun (WGS) entry which is preliminary data.</text>
</comment>
<dbReference type="Gene3D" id="2.40.240.10">
    <property type="entry name" value="Ribosomal Protein L25, Chain P"/>
    <property type="match status" value="1"/>
</dbReference>
<dbReference type="InterPro" id="IPR020057">
    <property type="entry name" value="Ribosomal_bL25_b-dom"/>
</dbReference>
<evidence type="ECO:0000256" key="5">
    <source>
        <dbReference type="HAMAP-Rule" id="MF_01334"/>
    </source>
</evidence>
<dbReference type="NCBIfam" id="TIGR00731">
    <property type="entry name" value="bL25_bact_ctc"/>
    <property type="match status" value="1"/>
</dbReference>
<evidence type="ECO:0000256" key="4">
    <source>
        <dbReference type="ARBA" id="ARBA00023274"/>
    </source>
</evidence>
<dbReference type="SUPFAM" id="SSF50715">
    <property type="entry name" value="Ribosomal protein L25-like"/>
    <property type="match status" value="1"/>
</dbReference>
<dbReference type="PANTHER" id="PTHR33284">
    <property type="entry name" value="RIBOSOMAL PROTEIN L25/GLN-TRNA SYNTHETASE, ANTI-CODON-BINDING DOMAIN-CONTAINING PROTEIN"/>
    <property type="match status" value="1"/>
</dbReference>
<dbReference type="InterPro" id="IPR029751">
    <property type="entry name" value="Ribosomal_L25_dom"/>
</dbReference>
<feature type="region of interest" description="Disordered" evidence="6">
    <location>
        <begin position="183"/>
        <end position="205"/>
    </location>
</feature>
<dbReference type="Pfam" id="PF01386">
    <property type="entry name" value="Ribosomal_L25p"/>
    <property type="match status" value="1"/>
</dbReference>
<dbReference type="GO" id="GO:0006412">
    <property type="term" value="P:translation"/>
    <property type="evidence" value="ECO:0007669"/>
    <property type="project" value="UniProtKB-UniRule"/>
</dbReference>
<organism evidence="9 10">
    <name type="scientific">Leucobacter tardus</name>
    <dbReference type="NCBI Taxonomy" id="501483"/>
    <lineage>
        <taxon>Bacteria</taxon>
        <taxon>Bacillati</taxon>
        <taxon>Actinomycetota</taxon>
        <taxon>Actinomycetes</taxon>
        <taxon>Micrococcales</taxon>
        <taxon>Microbacteriaceae</taxon>
        <taxon>Leucobacter</taxon>
    </lineage>
</organism>
<comment type="function">
    <text evidence="5">This is one of the proteins that binds to the 5S RNA in the ribosome where it forms part of the central protuberance.</text>
</comment>
<dbReference type="CDD" id="cd00495">
    <property type="entry name" value="Ribosomal_L25_TL5_CTC"/>
    <property type="match status" value="1"/>
</dbReference>
<evidence type="ECO:0000256" key="2">
    <source>
        <dbReference type="ARBA" id="ARBA00022884"/>
    </source>
</evidence>
<dbReference type="InterPro" id="IPR037121">
    <property type="entry name" value="Ribosomal_bL25_C"/>
</dbReference>
<dbReference type="PANTHER" id="PTHR33284:SF1">
    <property type="entry name" value="RIBOSOMAL PROTEIN L25_GLN-TRNA SYNTHETASE, ANTI-CODON-BINDING DOMAIN-CONTAINING PROTEIN"/>
    <property type="match status" value="1"/>
</dbReference>
<dbReference type="Pfam" id="PF14693">
    <property type="entry name" value="Ribosomal_TL5_C"/>
    <property type="match status" value="1"/>
</dbReference>
<evidence type="ECO:0000313" key="10">
    <source>
        <dbReference type="Proteomes" id="UP000668403"/>
    </source>
</evidence>
<keyword evidence="10" id="KW-1185">Reference proteome</keyword>
<dbReference type="AlphaFoldDB" id="A0A939QFS2"/>
<dbReference type="InterPro" id="IPR001021">
    <property type="entry name" value="Ribosomal_bL25_long"/>
</dbReference>
<comment type="similarity">
    <text evidence="5">Belongs to the bacterial ribosomal protein bL25 family. CTC subfamily.</text>
</comment>
<evidence type="ECO:0000313" key="9">
    <source>
        <dbReference type="EMBL" id="MBO2989348.1"/>
    </source>
</evidence>
<proteinExistence type="inferred from homology"/>
<evidence type="ECO:0000256" key="3">
    <source>
        <dbReference type="ARBA" id="ARBA00022980"/>
    </source>
</evidence>
<dbReference type="InterPro" id="IPR011035">
    <property type="entry name" value="Ribosomal_bL25/Gln-tRNA_synth"/>
</dbReference>